<evidence type="ECO:0000313" key="4">
    <source>
        <dbReference type="EMBL" id="KAJ2930330.1"/>
    </source>
</evidence>
<feature type="compositionally biased region" description="Low complexity" evidence="2">
    <location>
        <begin position="459"/>
        <end position="475"/>
    </location>
</feature>
<feature type="compositionally biased region" description="Polar residues" evidence="2">
    <location>
        <begin position="182"/>
        <end position="194"/>
    </location>
</feature>
<evidence type="ECO:0000256" key="1">
    <source>
        <dbReference type="SAM" id="Coils"/>
    </source>
</evidence>
<feature type="region of interest" description="Disordered" evidence="2">
    <location>
        <begin position="441"/>
        <end position="486"/>
    </location>
</feature>
<protein>
    <recommendedName>
        <fullName evidence="3">DUF6697 domain-containing protein</fullName>
    </recommendedName>
</protein>
<dbReference type="Pfam" id="PF20411">
    <property type="entry name" value="DUF6697"/>
    <property type="match status" value="1"/>
</dbReference>
<evidence type="ECO:0000313" key="5">
    <source>
        <dbReference type="Proteomes" id="UP001140091"/>
    </source>
</evidence>
<sequence>METALVSRLTQDIQDLRQDKDYLRADVARLQAELDRERAEKERYRRRLEELLGSTGAVDTVPKSPLLEIIGFTEPPSELIKGFKLIEPMFQPPHSVGDVDEPREVDYESHDPNFAHLANGHVQDELDRPDNALGKRKVSYGFTTPHPSSKKPRTSPQPSESGTPPSPPLPLTSQFDALGGPSTLNATSSVQQQHAPPIPPLPYRQRANTGVGTTVAPAVPVPPLPFRPRPVRNFKIKEEEAVTLPVDIVANYLRDVPPFSINPDPSGVPFVSRKFLAKVYGGSDRQFLQYIDVPASSPSSPTAPTRRRKPLMFPTPEMNPSMPLFPGDPGLIFTSRTEILKNGPWTVFRKYDRGIDVEIKRETENSNDDRKANSKGKGKQKSVVWVYLGDYECTKVGRISREEWVAQNDEVKKRWVNRVASKMTGCYLSMRARIGLRKAGIVPGSSTGETHEDGVGAGDSTNPSSAEDSSSTSPPHQDQSDEDPDERYERLLQKEVSAHRSCKPHHPITERDILEALNRGEEGVDIVQLKCVAYDWEWVRDFEGRWDKGERGKWWEVAGRTDKGRDRAYVKTKRVKTRSTVSATNGRARSQSQVERDVGAGEISTANGPIDNHGEATMAPLSSQLPPLPTPSLPHNGSPTGSPSIATPALSGQASSQQGSLDPASRSGEMNVRTAGSSSEDDIDDGYLSYVSEAEGGGGLDVLSDLTDLEDGDDV</sequence>
<proteinExistence type="predicted"/>
<dbReference type="Proteomes" id="UP001140091">
    <property type="component" value="Unassembled WGS sequence"/>
</dbReference>
<feature type="region of interest" description="Disordered" evidence="2">
    <location>
        <begin position="577"/>
        <end position="715"/>
    </location>
</feature>
<dbReference type="AlphaFoldDB" id="A0A9W8J8Y3"/>
<keyword evidence="5" id="KW-1185">Reference proteome</keyword>
<reference evidence="4" key="1">
    <citation type="submission" date="2022-06" db="EMBL/GenBank/DDBJ databases">
        <title>Genome Sequence of Candolleomyces eurysporus.</title>
        <authorList>
            <person name="Buettner E."/>
        </authorList>
    </citation>
    <scope>NUCLEOTIDE SEQUENCE</scope>
    <source>
        <strain evidence="4">VTCC 930004</strain>
    </source>
</reference>
<feature type="compositionally biased region" description="Low complexity" evidence="2">
    <location>
        <begin position="649"/>
        <end position="661"/>
    </location>
</feature>
<feature type="compositionally biased region" description="Basic and acidic residues" evidence="2">
    <location>
        <begin position="100"/>
        <end position="113"/>
    </location>
</feature>
<evidence type="ECO:0000256" key="2">
    <source>
        <dbReference type="SAM" id="MobiDB-lite"/>
    </source>
</evidence>
<feature type="compositionally biased region" description="Polar residues" evidence="2">
    <location>
        <begin position="635"/>
        <end position="645"/>
    </location>
</feature>
<feature type="compositionally biased region" description="Polar residues" evidence="2">
    <location>
        <begin position="578"/>
        <end position="593"/>
    </location>
</feature>
<accession>A0A9W8J8Y3</accession>
<feature type="coiled-coil region" evidence="1">
    <location>
        <begin position="6"/>
        <end position="54"/>
    </location>
</feature>
<dbReference type="OrthoDB" id="3265858at2759"/>
<comment type="caution">
    <text evidence="4">The sequence shown here is derived from an EMBL/GenBank/DDBJ whole genome shotgun (WGS) entry which is preliminary data.</text>
</comment>
<name>A0A9W8J8Y3_9AGAR</name>
<keyword evidence="1" id="KW-0175">Coiled coil</keyword>
<dbReference type="InterPro" id="IPR046520">
    <property type="entry name" value="DUF6697"/>
</dbReference>
<feature type="region of interest" description="Disordered" evidence="2">
    <location>
        <begin position="93"/>
        <end position="208"/>
    </location>
</feature>
<dbReference type="EMBL" id="JANBPK010000845">
    <property type="protein sequence ID" value="KAJ2930330.1"/>
    <property type="molecule type" value="Genomic_DNA"/>
</dbReference>
<gene>
    <name evidence="4" type="ORF">H1R20_g6790</name>
</gene>
<feature type="non-terminal residue" evidence="4">
    <location>
        <position position="715"/>
    </location>
</feature>
<organism evidence="4 5">
    <name type="scientific">Candolleomyces eurysporus</name>
    <dbReference type="NCBI Taxonomy" id="2828524"/>
    <lineage>
        <taxon>Eukaryota</taxon>
        <taxon>Fungi</taxon>
        <taxon>Dikarya</taxon>
        <taxon>Basidiomycota</taxon>
        <taxon>Agaricomycotina</taxon>
        <taxon>Agaricomycetes</taxon>
        <taxon>Agaricomycetidae</taxon>
        <taxon>Agaricales</taxon>
        <taxon>Agaricineae</taxon>
        <taxon>Psathyrellaceae</taxon>
        <taxon>Candolleomyces</taxon>
    </lineage>
</organism>
<evidence type="ECO:0000259" key="3">
    <source>
        <dbReference type="Pfam" id="PF20411"/>
    </source>
</evidence>
<feature type="domain" description="DUF6697" evidence="3">
    <location>
        <begin position="271"/>
        <end position="542"/>
    </location>
</feature>